<dbReference type="EMBL" id="KN838309">
    <property type="protein sequence ID" value="KIJ22389.1"/>
    <property type="molecule type" value="Genomic_DNA"/>
</dbReference>
<evidence type="ECO:0000313" key="2">
    <source>
        <dbReference type="Proteomes" id="UP000054279"/>
    </source>
</evidence>
<gene>
    <name evidence="1" type="ORF">M422DRAFT_277197</name>
</gene>
<dbReference type="Proteomes" id="UP000054279">
    <property type="component" value="Unassembled WGS sequence"/>
</dbReference>
<dbReference type="AlphaFoldDB" id="A0A0C9TKL1"/>
<dbReference type="HOGENOM" id="CLU_3015696_0_0_1"/>
<protein>
    <submittedName>
        <fullName evidence="1">Uncharacterized protein</fullName>
    </submittedName>
</protein>
<keyword evidence="2" id="KW-1185">Reference proteome</keyword>
<name>A0A0C9TKL1_SPHS4</name>
<reference evidence="1 2" key="1">
    <citation type="submission" date="2014-06" db="EMBL/GenBank/DDBJ databases">
        <title>Evolutionary Origins and Diversification of the Mycorrhizal Mutualists.</title>
        <authorList>
            <consortium name="DOE Joint Genome Institute"/>
            <consortium name="Mycorrhizal Genomics Consortium"/>
            <person name="Kohler A."/>
            <person name="Kuo A."/>
            <person name="Nagy L.G."/>
            <person name="Floudas D."/>
            <person name="Copeland A."/>
            <person name="Barry K.W."/>
            <person name="Cichocki N."/>
            <person name="Veneault-Fourrey C."/>
            <person name="LaButti K."/>
            <person name="Lindquist E.A."/>
            <person name="Lipzen A."/>
            <person name="Lundell T."/>
            <person name="Morin E."/>
            <person name="Murat C."/>
            <person name="Riley R."/>
            <person name="Ohm R."/>
            <person name="Sun H."/>
            <person name="Tunlid A."/>
            <person name="Henrissat B."/>
            <person name="Grigoriev I.V."/>
            <person name="Hibbett D.S."/>
            <person name="Martin F."/>
        </authorList>
    </citation>
    <scope>NUCLEOTIDE SEQUENCE [LARGE SCALE GENOMIC DNA]</scope>
    <source>
        <strain evidence="1 2">SS14</strain>
    </source>
</reference>
<evidence type="ECO:0000313" key="1">
    <source>
        <dbReference type="EMBL" id="KIJ22389.1"/>
    </source>
</evidence>
<organism evidence="1 2">
    <name type="scientific">Sphaerobolus stellatus (strain SS14)</name>
    <dbReference type="NCBI Taxonomy" id="990650"/>
    <lineage>
        <taxon>Eukaryota</taxon>
        <taxon>Fungi</taxon>
        <taxon>Dikarya</taxon>
        <taxon>Basidiomycota</taxon>
        <taxon>Agaricomycotina</taxon>
        <taxon>Agaricomycetes</taxon>
        <taxon>Phallomycetidae</taxon>
        <taxon>Geastrales</taxon>
        <taxon>Sphaerobolaceae</taxon>
        <taxon>Sphaerobolus</taxon>
    </lineage>
</organism>
<accession>A0A0C9TKL1</accession>
<proteinExistence type="predicted"/>
<sequence>MSGLEWVGGKWRYDPDSFRKDVKEMFRLRPKQDFTELMHIGETLGIMADIFWDCQC</sequence>